<dbReference type="SUPFAM" id="SSF57184">
    <property type="entry name" value="Growth factor receptor domain"/>
    <property type="match status" value="1"/>
</dbReference>
<name>A0ABR2H707_9EUKA</name>
<sequence>MRKKCNSCYKDEICYNCSAGYGVDEYGKCVKCEDSNCVNCGTNYTICTICKIDFGLIENKCIECDRCDYCYKDKAYFCSECPEDYGGNDCQRCTDENCIHYPRSLDKCTKCTNKYEISHDNCYKVPFEHFNEYKYHNQFTFAVLGTCIILTSILAPILVVRVSFTLVYVSIVSGFCFFFFSILIEFIVHVCDKYSSTQIYKVKKKSYLFGINCFTLILVPATDSFIGIMNN</sequence>
<dbReference type="EMBL" id="JAPFFF010000039">
    <property type="protein sequence ID" value="KAK8842003.1"/>
    <property type="molecule type" value="Genomic_DNA"/>
</dbReference>
<gene>
    <name evidence="2" type="ORF">M9Y10_026216</name>
</gene>
<dbReference type="Proteomes" id="UP001470230">
    <property type="component" value="Unassembled WGS sequence"/>
</dbReference>
<reference evidence="2 3" key="1">
    <citation type="submission" date="2024-04" db="EMBL/GenBank/DDBJ databases">
        <title>Tritrichomonas musculus Genome.</title>
        <authorList>
            <person name="Alves-Ferreira E."/>
            <person name="Grigg M."/>
            <person name="Lorenzi H."/>
            <person name="Galac M."/>
        </authorList>
    </citation>
    <scope>NUCLEOTIDE SEQUENCE [LARGE SCALE GENOMIC DNA]</scope>
    <source>
        <strain evidence="2 3">EAF2021</strain>
    </source>
</reference>
<evidence type="ECO:0000313" key="2">
    <source>
        <dbReference type="EMBL" id="KAK8842003.1"/>
    </source>
</evidence>
<keyword evidence="1" id="KW-0812">Transmembrane</keyword>
<feature type="transmembrane region" description="Helical" evidence="1">
    <location>
        <begin position="139"/>
        <end position="160"/>
    </location>
</feature>
<protein>
    <recommendedName>
        <fullName evidence="4">TNFR-Cys domain-containing protein</fullName>
    </recommendedName>
</protein>
<dbReference type="InterPro" id="IPR009030">
    <property type="entry name" value="Growth_fac_rcpt_cys_sf"/>
</dbReference>
<feature type="transmembrane region" description="Helical" evidence="1">
    <location>
        <begin position="209"/>
        <end position="229"/>
    </location>
</feature>
<accession>A0ABR2H707</accession>
<keyword evidence="1" id="KW-1133">Transmembrane helix</keyword>
<evidence type="ECO:0000256" key="1">
    <source>
        <dbReference type="SAM" id="Phobius"/>
    </source>
</evidence>
<feature type="transmembrane region" description="Helical" evidence="1">
    <location>
        <begin position="166"/>
        <end position="188"/>
    </location>
</feature>
<keyword evidence="3" id="KW-1185">Reference proteome</keyword>
<proteinExistence type="predicted"/>
<organism evidence="2 3">
    <name type="scientific">Tritrichomonas musculus</name>
    <dbReference type="NCBI Taxonomy" id="1915356"/>
    <lineage>
        <taxon>Eukaryota</taxon>
        <taxon>Metamonada</taxon>
        <taxon>Parabasalia</taxon>
        <taxon>Tritrichomonadida</taxon>
        <taxon>Tritrichomonadidae</taxon>
        <taxon>Tritrichomonas</taxon>
    </lineage>
</organism>
<comment type="caution">
    <text evidence="2">The sequence shown here is derived from an EMBL/GenBank/DDBJ whole genome shotgun (WGS) entry which is preliminary data.</text>
</comment>
<evidence type="ECO:0008006" key="4">
    <source>
        <dbReference type="Google" id="ProtNLM"/>
    </source>
</evidence>
<evidence type="ECO:0000313" key="3">
    <source>
        <dbReference type="Proteomes" id="UP001470230"/>
    </source>
</evidence>
<keyword evidence="1" id="KW-0472">Membrane</keyword>